<sequence>MSRIRYIEAQATSKEALTDARHSRSTSHTLKPHLVWLPFEKIWYHWKTTNTSNVNGRNFQGEDRTDVFPVPFIRSIVDRLDGVTTTGERTHDGEMSLDAKLKNRRHAKRPFEREWQRIRIVCDFLSERDDARNREGRRSLRLGYLDQGHRDGPTIFFVNVSI</sequence>
<evidence type="ECO:0000313" key="2">
    <source>
        <dbReference type="Proteomes" id="UP000625711"/>
    </source>
</evidence>
<keyword evidence="2" id="KW-1185">Reference proteome</keyword>
<organism evidence="1 2">
    <name type="scientific">Rhynchophorus ferrugineus</name>
    <name type="common">Red palm weevil</name>
    <name type="synonym">Curculio ferrugineus</name>
    <dbReference type="NCBI Taxonomy" id="354439"/>
    <lineage>
        <taxon>Eukaryota</taxon>
        <taxon>Metazoa</taxon>
        <taxon>Ecdysozoa</taxon>
        <taxon>Arthropoda</taxon>
        <taxon>Hexapoda</taxon>
        <taxon>Insecta</taxon>
        <taxon>Pterygota</taxon>
        <taxon>Neoptera</taxon>
        <taxon>Endopterygota</taxon>
        <taxon>Coleoptera</taxon>
        <taxon>Polyphaga</taxon>
        <taxon>Cucujiformia</taxon>
        <taxon>Curculionidae</taxon>
        <taxon>Dryophthorinae</taxon>
        <taxon>Rhynchophorus</taxon>
    </lineage>
</organism>
<comment type="caution">
    <text evidence="1">The sequence shown here is derived from an EMBL/GenBank/DDBJ whole genome shotgun (WGS) entry which is preliminary data.</text>
</comment>
<proteinExistence type="predicted"/>
<dbReference type="AlphaFoldDB" id="A0A834HM91"/>
<reference evidence="1" key="1">
    <citation type="submission" date="2020-08" db="EMBL/GenBank/DDBJ databases">
        <title>Genome sequencing and assembly of the red palm weevil Rhynchophorus ferrugineus.</title>
        <authorList>
            <person name="Dias G.B."/>
            <person name="Bergman C.M."/>
            <person name="Manee M."/>
        </authorList>
    </citation>
    <scope>NUCLEOTIDE SEQUENCE</scope>
    <source>
        <strain evidence="1">AA-2017</strain>
        <tissue evidence="1">Whole larva</tissue>
    </source>
</reference>
<accession>A0A834HM91</accession>
<protein>
    <submittedName>
        <fullName evidence="1">Uncharacterized protein</fullName>
    </submittedName>
</protein>
<gene>
    <name evidence="1" type="ORF">GWI33_022128</name>
</gene>
<dbReference type="EMBL" id="JAACXV010015754">
    <property type="protein sequence ID" value="KAF7264845.1"/>
    <property type="molecule type" value="Genomic_DNA"/>
</dbReference>
<evidence type="ECO:0000313" key="1">
    <source>
        <dbReference type="EMBL" id="KAF7264845.1"/>
    </source>
</evidence>
<name>A0A834HM91_RHYFE</name>
<dbReference type="Proteomes" id="UP000625711">
    <property type="component" value="Unassembled WGS sequence"/>
</dbReference>